<feature type="transmembrane region" description="Helical" evidence="3">
    <location>
        <begin position="260"/>
        <end position="283"/>
    </location>
</feature>
<evidence type="ECO:0000256" key="1">
    <source>
        <dbReference type="SAM" id="Coils"/>
    </source>
</evidence>
<keyword evidence="6" id="KW-1185">Reference proteome</keyword>
<keyword evidence="3" id="KW-0812">Transmembrane</keyword>
<dbReference type="AlphaFoldDB" id="D1C7Q0"/>
<evidence type="ECO:0000313" key="6">
    <source>
        <dbReference type="Proteomes" id="UP000002027"/>
    </source>
</evidence>
<dbReference type="OrthoDB" id="5381491at2"/>
<name>D1C7Q0_SPHTD</name>
<gene>
    <name evidence="5" type="ordered locus">Sthe_0444</name>
</gene>
<dbReference type="RefSeq" id="WP_012870930.1">
    <property type="nucleotide sequence ID" value="NC_013523.1"/>
</dbReference>
<feature type="domain" description="DUF4349" evidence="4">
    <location>
        <begin position="69"/>
        <end position="278"/>
    </location>
</feature>
<dbReference type="eggNOG" id="COG3206">
    <property type="taxonomic scope" value="Bacteria"/>
</dbReference>
<dbReference type="Proteomes" id="UP000002027">
    <property type="component" value="Chromosome 1"/>
</dbReference>
<keyword evidence="1" id="KW-0175">Coiled coil</keyword>
<accession>D1C7Q0</accession>
<dbReference type="Pfam" id="PF14257">
    <property type="entry name" value="DUF4349"/>
    <property type="match status" value="1"/>
</dbReference>
<organism evidence="5 6">
    <name type="scientific">Sphaerobacter thermophilus (strain ATCC 49802 / DSM 20745 / KCCM 41009 / NCIMB 13125 / S 6022)</name>
    <dbReference type="NCBI Taxonomy" id="479434"/>
    <lineage>
        <taxon>Bacteria</taxon>
        <taxon>Pseudomonadati</taxon>
        <taxon>Thermomicrobiota</taxon>
        <taxon>Thermomicrobia</taxon>
        <taxon>Sphaerobacterales</taxon>
        <taxon>Sphaerobacterineae</taxon>
        <taxon>Sphaerobacteraceae</taxon>
        <taxon>Sphaerobacter</taxon>
    </lineage>
</organism>
<proteinExistence type="predicted"/>
<sequence>MRAAGRSMRVLLLGVLVLALAMTACGGVWREAEVAPSAGGAASASAGDGARDTAGGAAPEAAQLADWDRRIVRTAELTLTVQNVEQAIAAVRDIATAQGGQILTSSTSYNGDYQSAMLTIEVPSDRFDPTMSALRGLPLVERVDHETTSSQDVTEEYVDLEARLRNAEATEQRLLSLQGQAERLEDILALEREIARVRGEIEQMKGRLNYLERRTSFSRIDLQLLPIAAGAGQAPGFDFARVVRQAWDASMRFAGRMATGAVTVVVFLWWLWPLVAAGAVYYARRARRRGPTPGATEA</sequence>
<dbReference type="PROSITE" id="PS51257">
    <property type="entry name" value="PROKAR_LIPOPROTEIN"/>
    <property type="match status" value="1"/>
</dbReference>
<dbReference type="HOGENOM" id="CLU_046535_1_2_0"/>
<protein>
    <recommendedName>
        <fullName evidence="4">DUF4349 domain-containing protein</fullName>
    </recommendedName>
</protein>
<dbReference type="STRING" id="479434.Sthe_0444"/>
<feature type="region of interest" description="Disordered" evidence="2">
    <location>
        <begin position="40"/>
        <end position="61"/>
    </location>
</feature>
<dbReference type="InterPro" id="IPR025645">
    <property type="entry name" value="DUF4349"/>
</dbReference>
<evidence type="ECO:0000313" key="5">
    <source>
        <dbReference type="EMBL" id="ACZ37883.1"/>
    </source>
</evidence>
<keyword evidence="3" id="KW-1133">Transmembrane helix</keyword>
<keyword evidence="3" id="KW-0472">Membrane</keyword>
<evidence type="ECO:0000256" key="2">
    <source>
        <dbReference type="SAM" id="MobiDB-lite"/>
    </source>
</evidence>
<dbReference type="KEGG" id="sti:Sthe_0444"/>
<reference evidence="6" key="1">
    <citation type="submission" date="2009-11" db="EMBL/GenBank/DDBJ databases">
        <title>The complete chromosome 1 of Sphaerobacter thermophilus DSM 20745.</title>
        <authorList>
            <person name="Lucas S."/>
            <person name="Copeland A."/>
            <person name="Lapidus A."/>
            <person name="Glavina del Rio T."/>
            <person name="Dalin E."/>
            <person name="Tice H."/>
            <person name="Bruce D."/>
            <person name="Goodwin L."/>
            <person name="Pitluck S."/>
            <person name="Kyrpides N."/>
            <person name="Mavromatis K."/>
            <person name="Ivanova N."/>
            <person name="Mikhailova N."/>
            <person name="LaButti K.M."/>
            <person name="Clum A."/>
            <person name="Sun H.I."/>
            <person name="Brettin T."/>
            <person name="Detter J.C."/>
            <person name="Han C."/>
            <person name="Larimer F."/>
            <person name="Land M."/>
            <person name="Hauser L."/>
            <person name="Markowitz V."/>
            <person name="Cheng J.F."/>
            <person name="Hugenholtz P."/>
            <person name="Woyke T."/>
            <person name="Wu D."/>
            <person name="Steenblock K."/>
            <person name="Schneider S."/>
            <person name="Pukall R."/>
            <person name="Goeker M."/>
            <person name="Klenk H.P."/>
            <person name="Eisen J.A."/>
        </authorList>
    </citation>
    <scope>NUCLEOTIDE SEQUENCE [LARGE SCALE GENOMIC DNA]</scope>
    <source>
        <strain evidence="6">ATCC 49802 / DSM 20745 / S 6022</strain>
    </source>
</reference>
<feature type="coiled-coil region" evidence="1">
    <location>
        <begin position="150"/>
        <end position="214"/>
    </location>
</feature>
<dbReference type="InParanoid" id="D1C7Q0"/>
<dbReference type="EMBL" id="CP001823">
    <property type="protein sequence ID" value="ACZ37883.1"/>
    <property type="molecule type" value="Genomic_DNA"/>
</dbReference>
<reference evidence="5 6" key="2">
    <citation type="journal article" date="2010" name="Stand. Genomic Sci.">
        <title>Complete genome sequence of Desulfohalobium retbaense type strain (HR(100)).</title>
        <authorList>
            <person name="Spring S."/>
            <person name="Nolan M."/>
            <person name="Lapidus A."/>
            <person name="Glavina Del Rio T."/>
            <person name="Copeland A."/>
            <person name="Tice H."/>
            <person name="Cheng J.F."/>
            <person name="Lucas S."/>
            <person name="Land M."/>
            <person name="Chen F."/>
            <person name="Bruce D."/>
            <person name="Goodwin L."/>
            <person name="Pitluck S."/>
            <person name="Ivanova N."/>
            <person name="Mavromatis K."/>
            <person name="Mikhailova N."/>
            <person name="Pati A."/>
            <person name="Chen A."/>
            <person name="Palaniappan K."/>
            <person name="Hauser L."/>
            <person name="Chang Y.J."/>
            <person name="Jeffries C.D."/>
            <person name="Munk C."/>
            <person name="Kiss H."/>
            <person name="Chain P."/>
            <person name="Han C."/>
            <person name="Brettin T."/>
            <person name="Detter J.C."/>
            <person name="Schuler E."/>
            <person name="Goker M."/>
            <person name="Rohde M."/>
            <person name="Bristow J."/>
            <person name="Eisen J.A."/>
            <person name="Markowitz V."/>
            <person name="Hugenholtz P."/>
            <person name="Kyrpides N.C."/>
            <person name="Klenk H.P."/>
        </authorList>
    </citation>
    <scope>NUCLEOTIDE SEQUENCE [LARGE SCALE GENOMIC DNA]</scope>
    <source>
        <strain evidence="6">ATCC 49802 / DSM 20745 / S 6022</strain>
    </source>
</reference>
<evidence type="ECO:0000259" key="4">
    <source>
        <dbReference type="Pfam" id="PF14257"/>
    </source>
</evidence>
<evidence type="ECO:0000256" key="3">
    <source>
        <dbReference type="SAM" id="Phobius"/>
    </source>
</evidence>